<dbReference type="EMBL" id="BSPC01000028">
    <property type="protein sequence ID" value="GLS20442.1"/>
    <property type="molecule type" value="Genomic_DNA"/>
</dbReference>
<dbReference type="RefSeq" id="WP_284313529.1">
    <property type="nucleotide sequence ID" value="NZ_BSPC01000028.1"/>
</dbReference>
<sequence>MRRIMSGIVFGLLGPAFVTVAMAQDAQKPSGPTLEDLQKTIQAQSAQIAALQQSVNALAAAGKAPKSLLIVNGYPKTFDIDHSALMRGTTRRDAGDICHNRLGTGAFATGLEQVSPTQVIFTCEVPETP</sequence>
<feature type="signal peptide" evidence="1">
    <location>
        <begin position="1"/>
        <end position="23"/>
    </location>
</feature>
<evidence type="ECO:0000313" key="3">
    <source>
        <dbReference type="Proteomes" id="UP001156882"/>
    </source>
</evidence>
<name>A0ABQ6CQD5_9HYPH</name>
<evidence type="ECO:0000313" key="2">
    <source>
        <dbReference type="EMBL" id="GLS20442.1"/>
    </source>
</evidence>
<keyword evidence="1" id="KW-0732">Signal</keyword>
<keyword evidence="3" id="KW-1185">Reference proteome</keyword>
<protein>
    <submittedName>
        <fullName evidence="2">Uncharacterized protein</fullName>
    </submittedName>
</protein>
<feature type="chain" id="PRO_5045395415" evidence="1">
    <location>
        <begin position="24"/>
        <end position="129"/>
    </location>
</feature>
<gene>
    <name evidence="2" type="ORF">GCM10007874_34590</name>
</gene>
<evidence type="ECO:0000256" key="1">
    <source>
        <dbReference type="SAM" id="SignalP"/>
    </source>
</evidence>
<dbReference type="Proteomes" id="UP001156882">
    <property type="component" value="Unassembled WGS sequence"/>
</dbReference>
<reference evidence="3" key="1">
    <citation type="journal article" date="2019" name="Int. J. Syst. Evol. Microbiol.">
        <title>The Global Catalogue of Microorganisms (GCM) 10K type strain sequencing project: providing services to taxonomists for standard genome sequencing and annotation.</title>
        <authorList>
            <consortium name="The Broad Institute Genomics Platform"/>
            <consortium name="The Broad Institute Genome Sequencing Center for Infectious Disease"/>
            <person name="Wu L."/>
            <person name="Ma J."/>
        </authorList>
    </citation>
    <scope>NUCLEOTIDE SEQUENCE [LARGE SCALE GENOMIC DNA]</scope>
    <source>
        <strain evidence="3">NBRC 101365</strain>
    </source>
</reference>
<accession>A0ABQ6CQD5</accession>
<proteinExistence type="predicted"/>
<organism evidence="2 3">
    <name type="scientific">Labrys miyagiensis</name>
    <dbReference type="NCBI Taxonomy" id="346912"/>
    <lineage>
        <taxon>Bacteria</taxon>
        <taxon>Pseudomonadati</taxon>
        <taxon>Pseudomonadota</taxon>
        <taxon>Alphaproteobacteria</taxon>
        <taxon>Hyphomicrobiales</taxon>
        <taxon>Xanthobacteraceae</taxon>
        <taxon>Labrys</taxon>
    </lineage>
</organism>
<comment type="caution">
    <text evidence="2">The sequence shown here is derived from an EMBL/GenBank/DDBJ whole genome shotgun (WGS) entry which is preliminary data.</text>
</comment>